<dbReference type="GO" id="GO:0003677">
    <property type="term" value="F:DNA binding"/>
    <property type="evidence" value="ECO:0007669"/>
    <property type="project" value="UniProtKB-KW"/>
</dbReference>
<evidence type="ECO:0000256" key="1">
    <source>
        <dbReference type="ARBA" id="ARBA00008857"/>
    </source>
</evidence>
<dbReference type="Pfam" id="PF00589">
    <property type="entry name" value="Phage_integrase"/>
    <property type="match status" value="1"/>
</dbReference>
<dbReference type="Gene3D" id="1.10.150.130">
    <property type="match status" value="1"/>
</dbReference>
<feature type="domain" description="Tyr recombinase" evidence="5">
    <location>
        <begin position="276"/>
        <end position="478"/>
    </location>
</feature>
<dbReference type="CDD" id="cd01189">
    <property type="entry name" value="INT_ICEBs1_C_like"/>
    <property type="match status" value="1"/>
</dbReference>
<organism evidence="6">
    <name type="scientific">Streptomyces sp. NBC_00003</name>
    <dbReference type="NCBI Taxonomy" id="2903608"/>
    <lineage>
        <taxon>Bacteria</taxon>
        <taxon>Bacillati</taxon>
        <taxon>Actinomycetota</taxon>
        <taxon>Actinomycetes</taxon>
        <taxon>Kitasatosporales</taxon>
        <taxon>Streptomycetaceae</taxon>
        <taxon>Streptomyces</taxon>
    </lineage>
</organism>
<dbReference type="PROSITE" id="PS51898">
    <property type="entry name" value="TYR_RECOMBINASE"/>
    <property type="match status" value="1"/>
</dbReference>
<evidence type="ECO:0000256" key="2">
    <source>
        <dbReference type="ARBA" id="ARBA00022908"/>
    </source>
</evidence>
<name>A0AAU2V6S5_9ACTN</name>
<evidence type="ECO:0000256" key="3">
    <source>
        <dbReference type="ARBA" id="ARBA00023125"/>
    </source>
</evidence>
<sequence>MFDGTIYKRCACTEPVLDEQGQPAATRAGRPKVRDLGADCPKLDKRDHGTWFYYLNLGFKPDGTRNRPRKGGFATQTKAKEAAQKIWDLAQAGVDVTSDETCGEYLTRWLENKPSLKRSTDHSYDDYVQRLFIPSFGALKLRDLTARPIEDMFKAIRAENIIREQNQLDAERAREAERHAHQVWRNATAPRDPQLRITWNEAKATAKEALAKPRRPTGPGTQVRIKAALSSALETARKQHLIKENWAALVELPRYKKPKPLLWTKGRVEAWRKTGKKPSPVMVWTTAQTGAFLDSVIYDRLYPLWHLTAFMGLRRGESCALSWSEVDLDEGVIHITEQIVAVSYEPYEDTPKADSIRDIALDQDTLDLLRWWKKVQDTEREDLLAQGKKWIDSGRVFTKEDGSEYHPQFFSDRFERLYKKISLPPVRLHDLRHGSATIALRAGVHIKVVQQRLGHSSIKVTGDTYTAVSEDVEREAAETTLAAVPRARRKILPGAGSDILDRYLKTMMHVPERESDGPLPYEVRQALSIPSDIITDEGAQLFIHGGSYAGWWSVGIQLEAHGKVFGEIRTERDPKPDAAVDAAQRWVQEYCTANSLTLHDFENLNRFLPSQVAPYEVLARCTISSAPSLEQEECMPETATIDPVSPAA</sequence>
<protein>
    <submittedName>
        <fullName evidence="6">Site-specific integrase</fullName>
    </submittedName>
</protein>
<proteinExistence type="inferred from homology"/>
<dbReference type="InterPro" id="IPR002104">
    <property type="entry name" value="Integrase_catalytic"/>
</dbReference>
<dbReference type="InterPro" id="IPR004107">
    <property type="entry name" value="Integrase_SAM-like_N"/>
</dbReference>
<keyword evidence="3" id="KW-0238">DNA-binding</keyword>
<keyword evidence="4" id="KW-0233">DNA recombination</keyword>
<evidence type="ECO:0000313" key="6">
    <source>
        <dbReference type="EMBL" id="WTW63163.1"/>
    </source>
</evidence>
<dbReference type="InterPro" id="IPR028259">
    <property type="entry name" value="AP2-like_int_N"/>
</dbReference>
<dbReference type="Pfam" id="PF14657">
    <property type="entry name" value="Arm-DNA-bind_4"/>
    <property type="match status" value="1"/>
</dbReference>
<keyword evidence="2" id="KW-0229">DNA integration</keyword>
<evidence type="ECO:0000256" key="4">
    <source>
        <dbReference type="ARBA" id="ARBA00023172"/>
    </source>
</evidence>
<dbReference type="EMBL" id="CP108318">
    <property type="protein sequence ID" value="WTW63163.1"/>
    <property type="molecule type" value="Genomic_DNA"/>
</dbReference>
<dbReference type="SUPFAM" id="SSF56349">
    <property type="entry name" value="DNA breaking-rejoining enzymes"/>
    <property type="match status" value="1"/>
</dbReference>
<comment type="similarity">
    <text evidence="1">Belongs to the 'phage' integrase family.</text>
</comment>
<evidence type="ECO:0000259" key="5">
    <source>
        <dbReference type="PROSITE" id="PS51898"/>
    </source>
</evidence>
<accession>A0AAU2V6S5</accession>
<dbReference type="AlphaFoldDB" id="A0AAU2V6S5"/>
<reference evidence="6" key="1">
    <citation type="submission" date="2022-10" db="EMBL/GenBank/DDBJ databases">
        <title>The complete genomes of actinobacterial strains from the NBC collection.</title>
        <authorList>
            <person name="Joergensen T.S."/>
            <person name="Alvarez Arevalo M."/>
            <person name="Sterndorff E.B."/>
            <person name="Faurdal D."/>
            <person name="Vuksanovic O."/>
            <person name="Mourched A.-S."/>
            <person name="Charusanti P."/>
            <person name="Shaw S."/>
            <person name="Blin K."/>
            <person name="Weber T."/>
        </authorList>
    </citation>
    <scope>NUCLEOTIDE SEQUENCE</scope>
    <source>
        <strain evidence="6">NBC_00003</strain>
    </source>
</reference>
<dbReference type="Pfam" id="PF14659">
    <property type="entry name" value="Phage_int_SAM_3"/>
    <property type="match status" value="1"/>
</dbReference>
<gene>
    <name evidence="6" type="ORF">OG549_22315</name>
</gene>
<dbReference type="GO" id="GO:0015074">
    <property type="term" value="P:DNA integration"/>
    <property type="evidence" value="ECO:0007669"/>
    <property type="project" value="UniProtKB-KW"/>
</dbReference>
<dbReference type="InterPro" id="IPR011010">
    <property type="entry name" value="DNA_brk_join_enz"/>
</dbReference>
<dbReference type="Gene3D" id="1.10.443.10">
    <property type="entry name" value="Intergrase catalytic core"/>
    <property type="match status" value="1"/>
</dbReference>
<dbReference type="InterPro" id="IPR010998">
    <property type="entry name" value="Integrase_recombinase_N"/>
</dbReference>
<dbReference type="GO" id="GO:0006310">
    <property type="term" value="P:DNA recombination"/>
    <property type="evidence" value="ECO:0007669"/>
    <property type="project" value="UniProtKB-KW"/>
</dbReference>
<dbReference type="PANTHER" id="PTHR30349">
    <property type="entry name" value="PHAGE INTEGRASE-RELATED"/>
    <property type="match status" value="1"/>
</dbReference>
<dbReference type="InterPro" id="IPR050090">
    <property type="entry name" value="Tyrosine_recombinase_XerCD"/>
</dbReference>
<dbReference type="InterPro" id="IPR013762">
    <property type="entry name" value="Integrase-like_cat_sf"/>
</dbReference>
<dbReference type="PANTHER" id="PTHR30349:SF41">
    <property type="entry name" value="INTEGRASE_RECOMBINASE PROTEIN MJ0367-RELATED"/>
    <property type="match status" value="1"/>
</dbReference>